<dbReference type="GO" id="GO:0043565">
    <property type="term" value="F:sequence-specific DNA binding"/>
    <property type="evidence" value="ECO:0007669"/>
    <property type="project" value="InterPro"/>
</dbReference>
<dbReference type="GO" id="GO:0003700">
    <property type="term" value="F:DNA-binding transcription factor activity"/>
    <property type="evidence" value="ECO:0007669"/>
    <property type="project" value="InterPro"/>
</dbReference>
<dbReference type="InterPro" id="IPR001628">
    <property type="entry name" value="Znf_hrmn_rcpt"/>
</dbReference>
<dbReference type="SMART" id="SM00399">
    <property type="entry name" value="ZnF_C4"/>
    <property type="match status" value="1"/>
</dbReference>
<dbReference type="Gene3D" id="3.30.50.10">
    <property type="entry name" value="Erythroid Transcription Factor GATA-1, subunit A"/>
    <property type="match status" value="1"/>
</dbReference>
<evidence type="ECO:0000256" key="7">
    <source>
        <dbReference type="ARBA" id="ARBA00023163"/>
    </source>
</evidence>
<evidence type="ECO:0000313" key="12">
    <source>
        <dbReference type="RefSeq" id="XP_025829838.1"/>
    </source>
</evidence>
<evidence type="ECO:0000256" key="5">
    <source>
        <dbReference type="ARBA" id="ARBA00023015"/>
    </source>
</evidence>
<keyword evidence="7" id="KW-0804">Transcription</keyword>
<dbReference type="PROSITE" id="PS51030">
    <property type="entry name" value="NUCLEAR_REC_DBD_2"/>
    <property type="match status" value="1"/>
</dbReference>
<keyword evidence="8 12" id="KW-0675">Receptor</keyword>
<evidence type="ECO:0000259" key="10">
    <source>
        <dbReference type="PROSITE" id="PS51030"/>
    </source>
</evidence>
<evidence type="ECO:0000313" key="11">
    <source>
        <dbReference type="Proteomes" id="UP000192223"/>
    </source>
</evidence>
<dbReference type="InParanoid" id="A0A7F5R3I2"/>
<dbReference type="RefSeq" id="XP_025829838.1">
    <property type="nucleotide sequence ID" value="XM_025974053.1"/>
</dbReference>
<dbReference type="GO" id="GO:0005634">
    <property type="term" value="C:nucleus"/>
    <property type="evidence" value="ECO:0007669"/>
    <property type="project" value="UniProtKB-SubCell"/>
</dbReference>
<keyword evidence="11" id="KW-1185">Reference proteome</keyword>
<evidence type="ECO:0000256" key="3">
    <source>
        <dbReference type="ARBA" id="ARBA00022771"/>
    </source>
</evidence>
<dbReference type="CDD" id="cd06957">
    <property type="entry name" value="NR_DBD_PNR_like_2"/>
    <property type="match status" value="1"/>
</dbReference>
<keyword evidence="9" id="KW-0539">Nucleus</keyword>
<dbReference type="PROSITE" id="PS00031">
    <property type="entry name" value="NUCLEAR_REC_DBD_1"/>
    <property type="match status" value="1"/>
</dbReference>
<keyword evidence="6" id="KW-0238">DNA-binding</keyword>
<gene>
    <name evidence="12" type="primary">LOC108740665</name>
</gene>
<accession>A0A7F5R3I2</accession>
<reference evidence="12" key="1">
    <citation type="submission" date="2025-08" db="UniProtKB">
        <authorList>
            <consortium name="RefSeq"/>
        </authorList>
    </citation>
    <scope>IDENTIFICATION</scope>
    <source>
        <tissue evidence="12">Entire body</tissue>
    </source>
</reference>
<comment type="subcellular location">
    <subcellularLocation>
        <location evidence="1">Nucleus</location>
    </subcellularLocation>
</comment>
<feature type="domain" description="Nuclear receptor" evidence="10">
    <location>
        <begin position="8"/>
        <end position="84"/>
    </location>
</feature>
<dbReference type="OrthoDB" id="5771769at2759"/>
<dbReference type="KEGG" id="apln:108740665"/>
<name>A0A7F5R3I2_AGRPL</name>
<protein>
    <submittedName>
        <fullName evidence="12">Nuclear hormone receptor family member nhr-111</fullName>
    </submittedName>
</protein>
<keyword evidence="5" id="KW-0805">Transcription regulation</keyword>
<proteinExistence type="predicted"/>
<dbReference type="GeneID" id="108740665"/>
<keyword evidence="3" id="KW-0863">Zinc-finger</keyword>
<evidence type="ECO:0000256" key="2">
    <source>
        <dbReference type="ARBA" id="ARBA00022723"/>
    </source>
</evidence>
<keyword evidence="4" id="KW-0862">Zinc</keyword>
<evidence type="ECO:0000256" key="8">
    <source>
        <dbReference type="ARBA" id="ARBA00023170"/>
    </source>
</evidence>
<dbReference type="InterPro" id="IPR013088">
    <property type="entry name" value="Znf_NHR/GATA"/>
</dbReference>
<evidence type="ECO:0000256" key="9">
    <source>
        <dbReference type="ARBA" id="ARBA00023242"/>
    </source>
</evidence>
<organism evidence="11 12">
    <name type="scientific">Agrilus planipennis</name>
    <name type="common">Emerald ash borer</name>
    <name type="synonym">Agrilus marcopoli</name>
    <dbReference type="NCBI Taxonomy" id="224129"/>
    <lineage>
        <taxon>Eukaryota</taxon>
        <taxon>Metazoa</taxon>
        <taxon>Ecdysozoa</taxon>
        <taxon>Arthropoda</taxon>
        <taxon>Hexapoda</taxon>
        <taxon>Insecta</taxon>
        <taxon>Pterygota</taxon>
        <taxon>Neoptera</taxon>
        <taxon>Endopterygota</taxon>
        <taxon>Coleoptera</taxon>
        <taxon>Polyphaga</taxon>
        <taxon>Elateriformia</taxon>
        <taxon>Buprestoidea</taxon>
        <taxon>Buprestidae</taxon>
        <taxon>Agrilinae</taxon>
        <taxon>Agrilus</taxon>
    </lineage>
</organism>
<keyword evidence="2" id="KW-0479">Metal-binding</keyword>
<dbReference type="PRINTS" id="PR00047">
    <property type="entry name" value="STROIDFINGER"/>
</dbReference>
<dbReference type="GO" id="GO:0008270">
    <property type="term" value="F:zinc ion binding"/>
    <property type="evidence" value="ECO:0007669"/>
    <property type="project" value="UniProtKB-KW"/>
</dbReference>
<dbReference type="FunCoup" id="A0A7F5R3I2">
    <property type="interactions" value="1"/>
</dbReference>
<evidence type="ECO:0000256" key="6">
    <source>
        <dbReference type="ARBA" id="ARBA00023125"/>
    </source>
</evidence>
<evidence type="ECO:0000256" key="4">
    <source>
        <dbReference type="ARBA" id="ARBA00022833"/>
    </source>
</evidence>
<dbReference type="PANTHER" id="PTHR24083">
    <property type="entry name" value="NUCLEAR HORMONE RECEPTOR"/>
    <property type="match status" value="1"/>
</dbReference>
<sequence>MGRSLPAPVPCNVCGDKSYGKHYGVYCCDGCSCFFKRSIRRHIFYSCITGKGQCIIDKTRRNWCPYCRLRRCLAVRMNAAAVQEERGPRKPKSLETIEKPSSPKRLNYLPSPLSSSSRFSMNIKLNPSLDFHLETAAQVLLLSIRHDVILIHMWGPLFILRAVFYPSFIWNIVPGLEKALQTLKNSSISWCYSEALENLLLCRPDLLADLDQIMLTRRLKKQALDLLMVQMENNWERLADALTLFPILFSVSSNTLFNLLFRPITGNINMETVITSI</sequence>
<dbReference type="SUPFAM" id="SSF57716">
    <property type="entry name" value="Glucocorticoid receptor-like (DNA-binding domain)"/>
    <property type="match status" value="1"/>
</dbReference>
<evidence type="ECO:0000256" key="1">
    <source>
        <dbReference type="ARBA" id="ARBA00004123"/>
    </source>
</evidence>
<dbReference type="InterPro" id="IPR050274">
    <property type="entry name" value="Nuclear_hormone_rcpt_NR2"/>
</dbReference>
<dbReference type="AlphaFoldDB" id="A0A7F5R3I2"/>
<dbReference type="Pfam" id="PF00105">
    <property type="entry name" value="zf-C4"/>
    <property type="match status" value="1"/>
</dbReference>
<dbReference type="Proteomes" id="UP000192223">
    <property type="component" value="Unplaced"/>
</dbReference>